<reference evidence="2" key="1">
    <citation type="submission" date="2020-06" db="EMBL/GenBank/DDBJ databases">
        <title>WGS assembly of Ceratodon purpureus strain R40.</title>
        <authorList>
            <person name="Carey S.B."/>
            <person name="Jenkins J."/>
            <person name="Shu S."/>
            <person name="Lovell J.T."/>
            <person name="Sreedasyam A."/>
            <person name="Maumus F."/>
            <person name="Tiley G.P."/>
            <person name="Fernandez-Pozo N."/>
            <person name="Barry K."/>
            <person name="Chen C."/>
            <person name="Wang M."/>
            <person name="Lipzen A."/>
            <person name="Daum C."/>
            <person name="Saski C.A."/>
            <person name="Payton A.C."/>
            <person name="Mcbreen J.C."/>
            <person name="Conrad R.E."/>
            <person name="Kollar L.M."/>
            <person name="Olsson S."/>
            <person name="Huttunen S."/>
            <person name="Landis J.B."/>
            <person name="Wickett N.J."/>
            <person name="Johnson M.G."/>
            <person name="Rensing S.A."/>
            <person name="Grimwood J."/>
            <person name="Schmutz J."/>
            <person name="Mcdaniel S.F."/>
        </authorList>
    </citation>
    <scope>NUCLEOTIDE SEQUENCE</scope>
    <source>
        <strain evidence="2">R40</strain>
    </source>
</reference>
<keyword evidence="3" id="KW-1185">Reference proteome</keyword>
<dbReference type="Proteomes" id="UP000822688">
    <property type="component" value="Chromosome V"/>
</dbReference>
<proteinExistence type="predicted"/>
<dbReference type="AlphaFoldDB" id="A0A8T0HKR9"/>
<protein>
    <recommendedName>
        <fullName evidence="4">Secreted protein</fullName>
    </recommendedName>
</protein>
<evidence type="ECO:0008006" key="4">
    <source>
        <dbReference type="Google" id="ProtNLM"/>
    </source>
</evidence>
<organism evidence="2 3">
    <name type="scientific">Ceratodon purpureus</name>
    <name type="common">Fire moss</name>
    <name type="synonym">Dicranum purpureum</name>
    <dbReference type="NCBI Taxonomy" id="3225"/>
    <lineage>
        <taxon>Eukaryota</taxon>
        <taxon>Viridiplantae</taxon>
        <taxon>Streptophyta</taxon>
        <taxon>Embryophyta</taxon>
        <taxon>Bryophyta</taxon>
        <taxon>Bryophytina</taxon>
        <taxon>Bryopsida</taxon>
        <taxon>Dicranidae</taxon>
        <taxon>Pseudoditrichales</taxon>
        <taxon>Ditrichaceae</taxon>
        <taxon>Ceratodon</taxon>
    </lineage>
</organism>
<feature type="signal peptide" evidence="1">
    <location>
        <begin position="1"/>
        <end position="19"/>
    </location>
</feature>
<sequence length="64" mass="7697">MYLFTACLLSFWRWESVLCFHAWRLHIASGPCTFYSIVLRSQESYMFSFSTFFSLFPPLPWFPV</sequence>
<comment type="caution">
    <text evidence="2">The sequence shown here is derived from an EMBL/GenBank/DDBJ whole genome shotgun (WGS) entry which is preliminary data.</text>
</comment>
<evidence type="ECO:0000313" key="2">
    <source>
        <dbReference type="EMBL" id="KAG0571411.1"/>
    </source>
</evidence>
<feature type="chain" id="PRO_5035761135" description="Secreted protein" evidence="1">
    <location>
        <begin position="20"/>
        <end position="64"/>
    </location>
</feature>
<evidence type="ECO:0000256" key="1">
    <source>
        <dbReference type="SAM" id="SignalP"/>
    </source>
</evidence>
<gene>
    <name evidence="2" type="ORF">KC19_VG009600</name>
</gene>
<dbReference type="EMBL" id="CM026426">
    <property type="protein sequence ID" value="KAG0571411.1"/>
    <property type="molecule type" value="Genomic_DNA"/>
</dbReference>
<keyword evidence="1" id="KW-0732">Signal</keyword>
<evidence type="ECO:0000313" key="3">
    <source>
        <dbReference type="Proteomes" id="UP000822688"/>
    </source>
</evidence>
<name>A0A8T0HKR9_CERPU</name>
<accession>A0A8T0HKR9</accession>